<name>A0ABR8Z8H3_9FLAO</name>
<protein>
    <submittedName>
        <fullName evidence="1">Uncharacterized protein</fullName>
    </submittedName>
</protein>
<organism evidence="1 2">
    <name type="scientific">Chryseobacterium caseinilyticum</name>
    <dbReference type="NCBI Taxonomy" id="2771428"/>
    <lineage>
        <taxon>Bacteria</taxon>
        <taxon>Pseudomonadati</taxon>
        <taxon>Bacteroidota</taxon>
        <taxon>Flavobacteriia</taxon>
        <taxon>Flavobacteriales</taxon>
        <taxon>Weeksellaceae</taxon>
        <taxon>Chryseobacterium group</taxon>
        <taxon>Chryseobacterium</taxon>
    </lineage>
</organism>
<sequence>MIAEQGSFAVGGIVLKSSGTFNPQKPTAEGQTFRGTTLMFFIRFL</sequence>
<gene>
    <name evidence="1" type="ORF">IC610_01400</name>
</gene>
<dbReference type="Proteomes" id="UP000637299">
    <property type="component" value="Unassembled WGS sequence"/>
</dbReference>
<proteinExistence type="predicted"/>
<evidence type="ECO:0000313" key="2">
    <source>
        <dbReference type="Proteomes" id="UP000637299"/>
    </source>
</evidence>
<dbReference type="EMBL" id="JACYFS010000001">
    <property type="protein sequence ID" value="MBD8081071.1"/>
    <property type="molecule type" value="Genomic_DNA"/>
</dbReference>
<keyword evidence="2" id="KW-1185">Reference proteome</keyword>
<comment type="caution">
    <text evidence="1">The sequence shown here is derived from an EMBL/GenBank/DDBJ whole genome shotgun (WGS) entry which is preliminary data.</text>
</comment>
<reference evidence="1 2" key="1">
    <citation type="submission" date="2020-09" db="EMBL/GenBank/DDBJ databases">
        <title>Genome seq and assembly of Chryseobacterium sp.</title>
        <authorList>
            <person name="Chhetri G."/>
        </authorList>
    </citation>
    <scope>NUCLEOTIDE SEQUENCE [LARGE SCALE GENOMIC DNA]</scope>
    <source>
        <strain evidence="1 2">GCR10</strain>
    </source>
</reference>
<accession>A0ABR8Z8H3</accession>
<evidence type="ECO:0000313" key="1">
    <source>
        <dbReference type="EMBL" id="MBD8081071.1"/>
    </source>
</evidence>